<proteinExistence type="predicted"/>
<name>A0ACB8QE87_9AGAM</name>
<organism evidence="1 2">
    <name type="scientific">Vararia minispora EC-137</name>
    <dbReference type="NCBI Taxonomy" id="1314806"/>
    <lineage>
        <taxon>Eukaryota</taxon>
        <taxon>Fungi</taxon>
        <taxon>Dikarya</taxon>
        <taxon>Basidiomycota</taxon>
        <taxon>Agaricomycotina</taxon>
        <taxon>Agaricomycetes</taxon>
        <taxon>Russulales</taxon>
        <taxon>Lachnocladiaceae</taxon>
        <taxon>Vararia</taxon>
    </lineage>
</organism>
<comment type="caution">
    <text evidence="1">The sequence shown here is derived from an EMBL/GenBank/DDBJ whole genome shotgun (WGS) entry which is preliminary data.</text>
</comment>
<evidence type="ECO:0000313" key="2">
    <source>
        <dbReference type="Proteomes" id="UP000814128"/>
    </source>
</evidence>
<dbReference type="EMBL" id="MU273643">
    <property type="protein sequence ID" value="KAI0030023.1"/>
    <property type="molecule type" value="Genomic_DNA"/>
</dbReference>
<gene>
    <name evidence="1" type="ORF">K488DRAFT_28040</name>
</gene>
<feature type="non-terminal residue" evidence="1">
    <location>
        <position position="385"/>
    </location>
</feature>
<dbReference type="Proteomes" id="UP000814128">
    <property type="component" value="Unassembled WGS sequence"/>
</dbReference>
<keyword evidence="2" id="KW-1185">Reference proteome</keyword>
<feature type="non-terminal residue" evidence="1">
    <location>
        <position position="1"/>
    </location>
</feature>
<protein>
    <submittedName>
        <fullName evidence="1">Uncharacterized protein</fullName>
    </submittedName>
</protein>
<sequence>QYADDVVDWLDVIDPQVATVSTLSNVQNSLFVPDIGLINRLPIISLHRECDECDARSAARTTARTPDLSRATVPEGIVEARLMRSTSMVRGEYAVLPVGIAWDDWTIEEREELDDYVRHLLHSRRERIRRRFRGFKQFVSRPLGAFITIYAILITFWGAAWVMFLIGWIYVGNRRSYFVEICEQILTALFCLVGIGMAPFRAVDTYHMVHIVHYHHLTVRLRKQRHLPKLTDKNDLPNPDSLDPDFEAQFRKDEEPVLSPAQQAKLVHHQKKYHRSHTFYRPHETPTHRAFPLSLLIAITALLDCHSLLQMALGGTTWGINYHVRPPELTAIILSFSISCNIAAGILISVGGHKTRKVEEVEKRLRQALTEEAMKNLGKGKGKRG</sequence>
<reference evidence="1" key="2">
    <citation type="journal article" date="2022" name="New Phytol.">
        <title>Evolutionary transition to the ectomycorrhizal habit in the genomes of a hyperdiverse lineage of mushroom-forming fungi.</title>
        <authorList>
            <person name="Looney B."/>
            <person name="Miyauchi S."/>
            <person name="Morin E."/>
            <person name="Drula E."/>
            <person name="Courty P.E."/>
            <person name="Kohler A."/>
            <person name="Kuo A."/>
            <person name="LaButti K."/>
            <person name="Pangilinan J."/>
            <person name="Lipzen A."/>
            <person name="Riley R."/>
            <person name="Andreopoulos W."/>
            <person name="He G."/>
            <person name="Johnson J."/>
            <person name="Nolan M."/>
            <person name="Tritt A."/>
            <person name="Barry K.W."/>
            <person name="Grigoriev I.V."/>
            <person name="Nagy L.G."/>
            <person name="Hibbett D."/>
            <person name="Henrissat B."/>
            <person name="Matheny P.B."/>
            <person name="Labbe J."/>
            <person name="Martin F.M."/>
        </authorList>
    </citation>
    <scope>NUCLEOTIDE SEQUENCE</scope>
    <source>
        <strain evidence="1">EC-137</strain>
    </source>
</reference>
<evidence type="ECO:0000313" key="1">
    <source>
        <dbReference type="EMBL" id="KAI0030023.1"/>
    </source>
</evidence>
<reference evidence="1" key="1">
    <citation type="submission" date="2021-02" db="EMBL/GenBank/DDBJ databases">
        <authorList>
            <consortium name="DOE Joint Genome Institute"/>
            <person name="Ahrendt S."/>
            <person name="Looney B.P."/>
            <person name="Miyauchi S."/>
            <person name="Morin E."/>
            <person name="Drula E."/>
            <person name="Courty P.E."/>
            <person name="Chicoki N."/>
            <person name="Fauchery L."/>
            <person name="Kohler A."/>
            <person name="Kuo A."/>
            <person name="Labutti K."/>
            <person name="Pangilinan J."/>
            <person name="Lipzen A."/>
            <person name="Riley R."/>
            <person name="Andreopoulos W."/>
            <person name="He G."/>
            <person name="Johnson J."/>
            <person name="Barry K.W."/>
            <person name="Grigoriev I.V."/>
            <person name="Nagy L."/>
            <person name="Hibbett D."/>
            <person name="Henrissat B."/>
            <person name="Matheny P.B."/>
            <person name="Labbe J."/>
            <person name="Martin F."/>
        </authorList>
    </citation>
    <scope>NUCLEOTIDE SEQUENCE</scope>
    <source>
        <strain evidence="1">EC-137</strain>
    </source>
</reference>
<accession>A0ACB8QE87</accession>